<feature type="region of interest" description="Disordered" evidence="1">
    <location>
        <begin position="117"/>
        <end position="158"/>
    </location>
</feature>
<dbReference type="OrthoDB" id="9803427at2"/>
<name>A0A4R9LT77_9LEPT</name>
<reference evidence="2" key="1">
    <citation type="journal article" date="2019" name="PLoS Negl. Trop. Dis.">
        <title>Revisiting the worldwide diversity of Leptospira species in the environment.</title>
        <authorList>
            <person name="Vincent A.T."/>
            <person name="Schiettekatte O."/>
            <person name="Bourhy P."/>
            <person name="Veyrier F.J."/>
            <person name="Picardeau M."/>
        </authorList>
    </citation>
    <scope>NUCLEOTIDE SEQUENCE [LARGE SCALE GENOMIC DNA]</scope>
    <source>
        <strain evidence="2">201400974</strain>
    </source>
</reference>
<keyword evidence="3" id="KW-1185">Reference proteome</keyword>
<dbReference type="InterPro" id="IPR036760">
    <property type="entry name" value="SspB-like_sf"/>
</dbReference>
<evidence type="ECO:0000313" key="2">
    <source>
        <dbReference type="EMBL" id="TGN14683.1"/>
    </source>
</evidence>
<organism evidence="2 3">
    <name type="scientific">Leptospira ilyithenensis</name>
    <dbReference type="NCBI Taxonomy" id="2484901"/>
    <lineage>
        <taxon>Bacteria</taxon>
        <taxon>Pseudomonadati</taxon>
        <taxon>Spirochaetota</taxon>
        <taxon>Spirochaetia</taxon>
        <taxon>Leptospirales</taxon>
        <taxon>Leptospiraceae</taxon>
        <taxon>Leptospira</taxon>
    </lineage>
</organism>
<protein>
    <submittedName>
        <fullName evidence="2">Stringent starvation protein B</fullName>
    </submittedName>
</protein>
<proteinExistence type="predicted"/>
<dbReference type="SUPFAM" id="SSF101738">
    <property type="entry name" value="SspB-like"/>
    <property type="match status" value="1"/>
</dbReference>
<evidence type="ECO:0000256" key="1">
    <source>
        <dbReference type="SAM" id="MobiDB-lite"/>
    </source>
</evidence>
<feature type="compositionally biased region" description="Basic and acidic residues" evidence="1">
    <location>
        <begin position="122"/>
        <end position="141"/>
    </location>
</feature>
<dbReference type="EMBL" id="RQHV01000002">
    <property type="protein sequence ID" value="TGN14683.1"/>
    <property type="molecule type" value="Genomic_DNA"/>
</dbReference>
<dbReference type="AlphaFoldDB" id="A0A4R9LT77"/>
<accession>A0A4R9LT77</accession>
<dbReference type="RefSeq" id="WP_135762631.1">
    <property type="nucleotide sequence ID" value="NZ_RQHV01000002.1"/>
</dbReference>
<evidence type="ECO:0000313" key="3">
    <source>
        <dbReference type="Proteomes" id="UP000298264"/>
    </source>
</evidence>
<dbReference type="Proteomes" id="UP000298264">
    <property type="component" value="Unassembled WGS sequence"/>
</dbReference>
<sequence>MSQSLSPEEITTLREFKRQLFTLYWEKFGIFYIHVMPHPKLEIGKRGLLNAEKESGIVLVFGDKAVKVLDSQPDYLFAELQFGSTWEPTILPWDAVFRIYDKFQNSASQLRFLQVDSGLDEPPTKDDKKPDLAKEPSKPDYSEEGNVIRVDFGGKRNE</sequence>
<comment type="caution">
    <text evidence="2">The sequence shown here is derived from an EMBL/GenBank/DDBJ whole genome shotgun (WGS) entry which is preliminary data.</text>
</comment>
<gene>
    <name evidence="2" type="ORF">EHS11_01460</name>
</gene>